<accession>A0ABN8HMQ7</accession>
<reference evidence="1" key="1">
    <citation type="submission" date="2022-03" db="EMBL/GenBank/DDBJ databases">
        <authorList>
            <person name="Martin H S."/>
        </authorList>
    </citation>
    <scope>NUCLEOTIDE SEQUENCE</scope>
</reference>
<sequence>MLRRYQHSGAALDVVHNDTLSLRTTGDGCGDVGVRHDVAGARSVPDDRGAAVFTTTTRVTSPKQVSILQYPRTTRVTSPKQVSILQYPRTTRVTSPKQVSILQYPRTTRVTSPKQVSILQYPRTTRITSPKQTFMSRIHRTTRVTSPKQVFVILFLFPKQFIKVHICQSIAEYILKIMKT</sequence>
<evidence type="ECO:0000313" key="2">
    <source>
        <dbReference type="Proteomes" id="UP000837857"/>
    </source>
</evidence>
<organism evidence="1 2">
    <name type="scientific">Iphiclides podalirius</name>
    <name type="common">scarce swallowtail</name>
    <dbReference type="NCBI Taxonomy" id="110791"/>
    <lineage>
        <taxon>Eukaryota</taxon>
        <taxon>Metazoa</taxon>
        <taxon>Ecdysozoa</taxon>
        <taxon>Arthropoda</taxon>
        <taxon>Hexapoda</taxon>
        <taxon>Insecta</taxon>
        <taxon>Pterygota</taxon>
        <taxon>Neoptera</taxon>
        <taxon>Endopterygota</taxon>
        <taxon>Lepidoptera</taxon>
        <taxon>Glossata</taxon>
        <taxon>Ditrysia</taxon>
        <taxon>Papilionoidea</taxon>
        <taxon>Papilionidae</taxon>
        <taxon>Papilioninae</taxon>
        <taxon>Iphiclides</taxon>
    </lineage>
</organism>
<feature type="non-terminal residue" evidence="1">
    <location>
        <position position="180"/>
    </location>
</feature>
<evidence type="ECO:0000313" key="1">
    <source>
        <dbReference type="EMBL" id="CAH2034454.1"/>
    </source>
</evidence>
<dbReference type="Proteomes" id="UP000837857">
    <property type="component" value="Chromosome 1"/>
</dbReference>
<keyword evidence="2" id="KW-1185">Reference proteome</keyword>
<proteinExistence type="predicted"/>
<protein>
    <submittedName>
        <fullName evidence="1">Uncharacterized protein</fullName>
    </submittedName>
</protein>
<gene>
    <name evidence="1" type="ORF">IPOD504_LOCUS137</name>
</gene>
<name>A0ABN8HMQ7_9NEOP</name>
<dbReference type="EMBL" id="OW152813">
    <property type="protein sequence ID" value="CAH2034454.1"/>
    <property type="molecule type" value="Genomic_DNA"/>
</dbReference>